<evidence type="ECO:0000256" key="1">
    <source>
        <dbReference type="ARBA" id="ARBA00004141"/>
    </source>
</evidence>
<feature type="region of interest" description="Disordered" evidence="5">
    <location>
        <begin position="1"/>
        <end position="27"/>
    </location>
</feature>
<dbReference type="KEGG" id="ntp:CRH09_27565"/>
<accession>A0A291RQA3</accession>
<evidence type="ECO:0000256" key="6">
    <source>
        <dbReference type="SAM" id="Phobius"/>
    </source>
</evidence>
<keyword evidence="4 6" id="KW-0472">Membrane</keyword>
<evidence type="ECO:0000259" key="7">
    <source>
        <dbReference type="Pfam" id="PF01061"/>
    </source>
</evidence>
<evidence type="ECO:0000256" key="2">
    <source>
        <dbReference type="ARBA" id="ARBA00022692"/>
    </source>
</evidence>
<evidence type="ECO:0000313" key="9">
    <source>
        <dbReference type="Proteomes" id="UP000221961"/>
    </source>
</evidence>
<organism evidence="8 9">
    <name type="scientific">Nocardia terpenica</name>
    <dbReference type="NCBI Taxonomy" id="455432"/>
    <lineage>
        <taxon>Bacteria</taxon>
        <taxon>Bacillati</taxon>
        <taxon>Actinomycetota</taxon>
        <taxon>Actinomycetes</taxon>
        <taxon>Mycobacteriales</taxon>
        <taxon>Nocardiaceae</taxon>
        <taxon>Nocardia</taxon>
    </lineage>
</organism>
<dbReference type="Proteomes" id="UP000221961">
    <property type="component" value="Chromosome"/>
</dbReference>
<dbReference type="InterPro" id="IPR051784">
    <property type="entry name" value="Nod_factor_ABC_transporter"/>
</dbReference>
<feature type="transmembrane region" description="Helical" evidence="6">
    <location>
        <begin position="164"/>
        <end position="192"/>
    </location>
</feature>
<reference evidence="8 9" key="1">
    <citation type="submission" date="2017-10" db="EMBL/GenBank/DDBJ databases">
        <title>Comparative genomics between pathogenic Norcardia.</title>
        <authorList>
            <person name="Zeng L."/>
        </authorList>
    </citation>
    <scope>NUCLEOTIDE SEQUENCE [LARGE SCALE GENOMIC DNA]</scope>
    <source>
        <strain evidence="8 9">NC_YFY_NT001</strain>
    </source>
</reference>
<dbReference type="InterPro" id="IPR013525">
    <property type="entry name" value="ABC2_TM"/>
</dbReference>
<dbReference type="Pfam" id="PF01061">
    <property type="entry name" value="ABC2_membrane"/>
    <property type="match status" value="1"/>
</dbReference>
<dbReference type="PANTHER" id="PTHR43229:SF6">
    <property type="entry name" value="ABC-TYPE MULTIDRUG TRANSPORT SYSTEM, PERMEASE COMPONENT"/>
    <property type="match status" value="1"/>
</dbReference>
<sequence>MSRDRRCDDDFHRAAEPGGGLPARHGGPKYEGRSVRAFGSCVGFQLRLAWKAPDTIQICATAPLLAVLFLAICDRAGRSDISGYAVVAPTLMSLWLLSLYTAGELISEERALGTLEALVAAPARLGVVVMGRLCAVAAVGPVAFGESWLTAGIVFGRWLPLPHPAMAIACVAVTGLATAGTASILSSLFVLMPSARIVQNTLSYPFYLLGGVLVPLSVFPFWLRPVSRGIFLSWSADLLRDCLGAAPITHALPRLAMIAVLGTGGFGCGLFLLKRVVDRVRRLGTLTRA</sequence>
<keyword evidence="2 6" id="KW-0812">Transmembrane</keyword>
<dbReference type="GO" id="GO:0140359">
    <property type="term" value="F:ABC-type transporter activity"/>
    <property type="evidence" value="ECO:0007669"/>
    <property type="project" value="InterPro"/>
</dbReference>
<evidence type="ECO:0000256" key="3">
    <source>
        <dbReference type="ARBA" id="ARBA00022989"/>
    </source>
</evidence>
<feature type="domain" description="ABC-2 type transporter transmembrane" evidence="7">
    <location>
        <begin position="38"/>
        <end position="241"/>
    </location>
</feature>
<evidence type="ECO:0000256" key="5">
    <source>
        <dbReference type="SAM" id="MobiDB-lite"/>
    </source>
</evidence>
<proteinExistence type="predicted"/>
<evidence type="ECO:0000256" key="4">
    <source>
        <dbReference type="ARBA" id="ARBA00023136"/>
    </source>
</evidence>
<gene>
    <name evidence="8" type="ORF">CRH09_27565</name>
</gene>
<protein>
    <recommendedName>
        <fullName evidence="7">ABC-2 type transporter transmembrane domain-containing protein</fullName>
    </recommendedName>
</protein>
<feature type="transmembrane region" description="Helical" evidence="6">
    <location>
        <begin position="204"/>
        <end position="223"/>
    </location>
</feature>
<dbReference type="EMBL" id="CP023778">
    <property type="protein sequence ID" value="ATL69382.1"/>
    <property type="molecule type" value="Genomic_DNA"/>
</dbReference>
<keyword evidence="3 6" id="KW-1133">Transmembrane helix</keyword>
<dbReference type="PANTHER" id="PTHR43229">
    <property type="entry name" value="NODULATION PROTEIN J"/>
    <property type="match status" value="1"/>
</dbReference>
<feature type="compositionally biased region" description="Basic and acidic residues" evidence="5">
    <location>
        <begin position="1"/>
        <end position="15"/>
    </location>
</feature>
<dbReference type="GO" id="GO:0016020">
    <property type="term" value="C:membrane"/>
    <property type="evidence" value="ECO:0007669"/>
    <property type="project" value="UniProtKB-SubCell"/>
</dbReference>
<feature type="transmembrane region" description="Helical" evidence="6">
    <location>
        <begin position="123"/>
        <end position="144"/>
    </location>
</feature>
<comment type="subcellular location">
    <subcellularLocation>
        <location evidence="1">Membrane</location>
        <topology evidence="1">Multi-pass membrane protein</topology>
    </subcellularLocation>
</comment>
<evidence type="ECO:0000313" key="8">
    <source>
        <dbReference type="EMBL" id="ATL69382.1"/>
    </source>
</evidence>
<dbReference type="AlphaFoldDB" id="A0A291RQA3"/>
<feature type="transmembrane region" description="Helical" evidence="6">
    <location>
        <begin position="255"/>
        <end position="273"/>
    </location>
</feature>
<name>A0A291RQA3_9NOCA</name>